<dbReference type="Proteomes" id="UP000238206">
    <property type="component" value="Unassembled WGS sequence"/>
</dbReference>
<proteinExistence type="predicted"/>
<name>A0A2S8IAR6_BURCE</name>
<gene>
    <name evidence="1" type="ORF">C5615_31290</name>
</gene>
<reference evidence="1 2" key="1">
    <citation type="submission" date="2018-02" db="EMBL/GenBank/DDBJ databases">
        <title>Draft genome sequencing of Burkholderia cepacia Y14-15.</title>
        <authorList>
            <person name="Zheng B.-X."/>
        </authorList>
    </citation>
    <scope>NUCLEOTIDE SEQUENCE [LARGE SCALE GENOMIC DNA]</scope>
    <source>
        <strain evidence="1 2">Y14-15</strain>
    </source>
</reference>
<dbReference type="EMBL" id="PUIQ01000055">
    <property type="protein sequence ID" value="PQP11866.1"/>
    <property type="molecule type" value="Genomic_DNA"/>
</dbReference>
<sequence>MIAACAADQFANLEALFDAIRQHLDEFTYERSLVEMGRDVASQYSASMRRLSQPEARHV</sequence>
<dbReference type="AlphaFoldDB" id="A0A2S8IAR6"/>
<accession>A0A2S8IAR6</accession>
<protein>
    <submittedName>
        <fullName evidence="1">Uncharacterized protein</fullName>
    </submittedName>
</protein>
<evidence type="ECO:0000313" key="2">
    <source>
        <dbReference type="Proteomes" id="UP000238206"/>
    </source>
</evidence>
<organism evidence="1 2">
    <name type="scientific">Burkholderia cepacia</name>
    <name type="common">Pseudomonas cepacia</name>
    <dbReference type="NCBI Taxonomy" id="292"/>
    <lineage>
        <taxon>Bacteria</taxon>
        <taxon>Pseudomonadati</taxon>
        <taxon>Pseudomonadota</taxon>
        <taxon>Betaproteobacteria</taxon>
        <taxon>Burkholderiales</taxon>
        <taxon>Burkholderiaceae</taxon>
        <taxon>Burkholderia</taxon>
        <taxon>Burkholderia cepacia complex</taxon>
    </lineage>
</organism>
<comment type="caution">
    <text evidence="1">The sequence shown here is derived from an EMBL/GenBank/DDBJ whole genome shotgun (WGS) entry which is preliminary data.</text>
</comment>
<evidence type="ECO:0000313" key="1">
    <source>
        <dbReference type="EMBL" id="PQP11866.1"/>
    </source>
</evidence>